<name>A0A2T3KWL2_PHOLD</name>
<sequence>MMVMIIVSLVLGGVIGVLLHKVPKEKKTLSWTISSLILILSITVSASGISDPHLLFSSYIKIDDCYSNQFSLVEVRRSKSRTTFKVLEGEKTKSIKPEGGLGYWVGSDPDRGHWNGEKITITQCPYWGYGVLSNMVAKISINNEVIFTYRSKNDYLELQRFNRFFGFILLPISLLLFIILQAHVIRKTIHNK</sequence>
<accession>A0A2T3KWL2</accession>
<keyword evidence="1" id="KW-0812">Transmembrane</keyword>
<reference evidence="2 3" key="1">
    <citation type="submission" date="2018-03" db="EMBL/GenBank/DDBJ databases">
        <title>Whole genome sequencing of Histamine producing bacteria.</title>
        <authorList>
            <person name="Butler K."/>
        </authorList>
    </citation>
    <scope>NUCLEOTIDE SEQUENCE [LARGE SCALE GENOMIC DNA]</scope>
    <source>
        <strain evidence="2 3">Res.4.1</strain>
    </source>
</reference>
<dbReference type="RefSeq" id="WP_107184700.1">
    <property type="nucleotide sequence ID" value="NZ_JAWQGC010000001.1"/>
</dbReference>
<feature type="transmembrane region" description="Helical" evidence="1">
    <location>
        <begin position="164"/>
        <end position="185"/>
    </location>
</feature>
<keyword evidence="1" id="KW-1133">Transmembrane helix</keyword>
<organism evidence="2 3">
    <name type="scientific">Photobacterium leiognathi subsp. mandapamensis</name>
    <name type="common">Photobacterium mandapamensis</name>
    <dbReference type="NCBI Taxonomy" id="48408"/>
    <lineage>
        <taxon>Bacteria</taxon>
        <taxon>Pseudomonadati</taxon>
        <taxon>Pseudomonadota</taxon>
        <taxon>Gammaproteobacteria</taxon>
        <taxon>Vibrionales</taxon>
        <taxon>Vibrionaceae</taxon>
        <taxon>Photobacterium</taxon>
    </lineage>
</organism>
<dbReference type="AlphaFoldDB" id="A0A2T3KWL2"/>
<evidence type="ECO:0000256" key="1">
    <source>
        <dbReference type="SAM" id="Phobius"/>
    </source>
</evidence>
<evidence type="ECO:0000313" key="2">
    <source>
        <dbReference type="EMBL" id="PSV11783.1"/>
    </source>
</evidence>
<evidence type="ECO:0000313" key="3">
    <source>
        <dbReference type="Proteomes" id="UP000240530"/>
    </source>
</evidence>
<keyword evidence="1" id="KW-0472">Membrane</keyword>
<gene>
    <name evidence="2" type="ORF">C0W93_07805</name>
</gene>
<comment type="caution">
    <text evidence="2">The sequence shown here is derived from an EMBL/GenBank/DDBJ whole genome shotgun (WGS) entry which is preliminary data.</text>
</comment>
<proteinExistence type="predicted"/>
<feature type="transmembrane region" description="Helical" evidence="1">
    <location>
        <begin position="29"/>
        <end position="49"/>
    </location>
</feature>
<protein>
    <submittedName>
        <fullName evidence="2">Uncharacterized protein</fullName>
    </submittedName>
</protein>
<dbReference type="EMBL" id="PYNS01000005">
    <property type="protein sequence ID" value="PSV11783.1"/>
    <property type="molecule type" value="Genomic_DNA"/>
</dbReference>
<dbReference type="Proteomes" id="UP000240530">
    <property type="component" value="Unassembled WGS sequence"/>
</dbReference>